<evidence type="ECO:0000313" key="3">
    <source>
        <dbReference type="Proteomes" id="UP001159363"/>
    </source>
</evidence>
<protein>
    <submittedName>
        <fullName evidence="2">Uncharacterized protein</fullName>
    </submittedName>
</protein>
<proteinExistence type="predicted"/>
<feature type="compositionally biased region" description="Basic residues" evidence="1">
    <location>
        <begin position="37"/>
        <end position="46"/>
    </location>
</feature>
<reference evidence="2 3" key="1">
    <citation type="submission" date="2023-02" db="EMBL/GenBank/DDBJ databases">
        <title>LHISI_Scaffold_Assembly.</title>
        <authorList>
            <person name="Stuart O.P."/>
            <person name="Cleave R."/>
            <person name="Magrath M.J.L."/>
            <person name="Mikheyev A.S."/>
        </authorList>
    </citation>
    <scope>NUCLEOTIDE SEQUENCE [LARGE SCALE GENOMIC DNA]</scope>
    <source>
        <strain evidence="2">Daus_M_001</strain>
        <tissue evidence="2">Leg muscle</tissue>
    </source>
</reference>
<keyword evidence="3" id="KW-1185">Reference proteome</keyword>
<name>A0ABQ9GU91_9NEOP</name>
<dbReference type="EMBL" id="JARBHB010000009">
    <property type="protein sequence ID" value="KAJ8875571.1"/>
    <property type="molecule type" value="Genomic_DNA"/>
</dbReference>
<comment type="caution">
    <text evidence="2">The sequence shown here is derived from an EMBL/GenBank/DDBJ whole genome shotgun (WGS) entry which is preliminary data.</text>
</comment>
<feature type="compositionally biased region" description="Basic and acidic residues" evidence="1">
    <location>
        <begin position="1"/>
        <end position="36"/>
    </location>
</feature>
<evidence type="ECO:0000313" key="2">
    <source>
        <dbReference type="EMBL" id="KAJ8875571.1"/>
    </source>
</evidence>
<accession>A0ABQ9GU91</accession>
<gene>
    <name evidence="2" type="ORF">PR048_023467</name>
</gene>
<organism evidence="2 3">
    <name type="scientific">Dryococelus australis</name>
    <dbReference type="NCBI Taxonomy" id="614101"/>
    <lineage>
        <taxon>Eukaryota</taxon>
        <taxon>Metazoa</taxon>
        <taxon>Ecdysozoa</taxon>
        <taxon>Arthropoda</taxon>
        <taxon>Hexapoda</taxon>
        <taxon>Insecta</taxon>
        <taxon>Pterygota</taxon>
        <taxon>Neoptera</taxon>
        <taxon>Polyneoptera</taxon>
        <taxon>Phasmatodea</taxon>
        <taxon>Verophasmatodea</taxon>
        <taxon>Anareolatae</taxon>
        <taxon>Phasmatidae</taxon>
        <taxon>Eurycanthinae</taxon>
        <taxon>Dryococelus</taxon>
    </lineage>
</organism>
<sequence>MDGKRENKCDKVRETRDGMRERERNQREVDERGGMRERKRGRRRHKRDMEIKRWNERNKIEIRNGMKERERNEIEFGDQRMNDHGWLVRGRRIWRRSYLAAHCGETVLGLLDEGEEGVIGVMATMFTARTQQMSRVSFANLLKDTGGEVLESGGIVELHVKTRTLVKRDDSSTGGVTARTENWGNAQLIKTCVNAVFSEVGVANLWLKMLEKNESLNQILQNFVMDVFGYPCSEEYFTQIVLYNLLPKYIRFFMSTTRPTTMLQLLALVTEVECTLRDCADEWASRQR</sequence>
<dbReference type="Proteomes" id="UP001159363">
    <property type="component" value="Chromosome 8"/>
</dbReference>
<evidence type="ECO:0000256" key="1">
    <source>
        <dbReference type="SAM" id="MobiDB-lite"/>
    </source>
</evidence>
<feature type="region of interest" description="Disordered" evidence="1">
    <location>
        <begin position="1"/>
        <end position="47"/>
    </location>
</feature>